<dbReference type="Proteomes" id="UP000629025">
    <property type="component" value="Unassembled WGS sequence"/>
</dbReference>
<dbReference type="Pfam" id="PF01553">
    <property type="entry name" value="Acyltransferase"/>
    <property type="match status" value="1"/>
</dbReference>
<dbReference type="CDD" id="cd06173">
    <property type="entry name" value="MFS_MefA_like"/>
    <property type="match status" value="1"/>
</dbReference>
<name>A0ABQ1KL92_9GAMM</name>
<dbReference type="CDD" id="cd07989">
    <property type="entry name" value="LPLAT_AGPAT-like"/>
    <property type="match status" value="1"/>
</dbReference>
<feature type="transmembrane region" description="Helical" evidence="4">
    <location>
        <begin position="250"/>
        <end position="273"/>
    </location>
</feature>
<organism evidence="6 7">
    <name type="scientific">Marinobacterium zhoushanense</name>
    <dbReference type="NCBI Taxonomy" id="1679163"/>
    <lineage>
        <taxon>Bacteria</taxon>
        <taxon>Pseudomonadati</taxon>
        <taxon>Pseudomonadota</taxon>
        <taxon>Gammaproteobacteria</taxon>
        <taxon>Oceanospirillales</taxon>
        <taxon>Oceanospirillaceae</taxon>
        <taxon>Marinobacterium</taxon>
    </lineage>
</organism>
<keyword evidence="7" id="KW-1185">Reference proteome</keyword>
<dbReference type="Pfam" id="PF07690">
    <property type="entry name" value="MFS_1"/>
    <property type="match status" value="1"/>
</dbReference>
<feature type="transmembrane region" description="Helical" evidence="4">
    <location>
        <begin position="381"/>
        <end position="400"/>
    </location>
</feature>
<dbReference type="InterPro" id="IPR002123">
    <property type="entry name" value="Plipid/glycerol_acylTrfase"/>
</dbReference>
<sequence>MASRQEEHLRHYRPLWRIAGFLPFIGVAFLNAMLDLGHKILIQNTLFKSYDGPEQVLLTAVVNALILLPFIMLFTPAGFLSDRFAKPKVMRVSAAVAVGLTFVITLCYYQGWFMPAFAMTFLLAMQSALYSPAKYGYIRELVGSDNLSGANGWVQAATIIAILGAIVLFSLLFEIRLEQTVLIEHTPEQILRQVAPLGWLLVALALIEWLLALRLGTGISQPELRLDRREYLSGRLLKRNLSRIYRHRPILWSVVGLALFWSISQVMVAVYPAYVKTHLGELNTFLIQGAMALAGVGILCGSIFAASASRHHINTGLVPAGALIVTLGLALLPVSQSLGHAAILFFAVGVGGAMTIVPLNALIQFHAPEGESGSVLAGNNFLQNVAMFSCLLGTVASAFAEVPARVLLIVLALSAGAGAVLAIVRLPEALLRLLVRILMRNRYRLEVLGFEHMPADGKGVLLLGNHISWLDWAIVQLACPRHVHFVMERSLYERRYLKWLLDLYRVIPISPASSRDAMGRVAALLQQGEVVCLFPEGAISYSGQLAPFKQGFERIAREVDADNVEILPFYLRGLWGSRFSRSNARLKGARRAGWKRDVIVAFGEPMAMTATAVDVRQAVSILSIKAWEAYTDTLPTLPRAFVRTAREAPSDWALADLQGPALSHLRVLTACALLRRRLKRCKGERVGVLLPSAPGGVIGTLALMMSGRTLVPLNYTAPVSVLETCCKRAGVETIVTSRQFIERLEQRGIDMKPLLAGLSVIELESLKQGVGQLESMLTLLQVRLTPVALLERWLGGGRQLDDTAAILFSSGSEGAPKGVMLSHRNIMANLKQIADVFNIRDDDCVLGTLPLFHAFGLTATTMMPLIEGVPLVCHPDPTDAVNVGKAAARWRATLLCGTSTFLRLYTRQSRLLPAMFDSLRLVVAGAEKLSPLVREQFESRFHKTVLEGYGCTETTPVASVNLPDYLDTSYWTLQVGNKPGTVGMALPGSWFSVVDPESYEPLPVGESGMVLIGGTQLMQGYLDDPERTRRVIIERDGVRWYVSGDKGYLDADGFLTLVDRYSRFIKVGGEMISLGAVEEHAQRILGGEVELMATSVPDERKGEQVVLLVGSDESGAPDTCDSDLRQRLVEAGMPALMLPARIFSVPKLPCLGSGKPDLKGARQTALDLVGVDSSQ</sequence>
<feature type="transmembrane region" description="Helical" evidence="4">
    <location>
        <begin position="15"/>
        <end position="36"/>
    </location>
</feature>
<dbReference type="Gene3D" id="1.20.1250.20">
    <property type="entry name" value="MFS general substrate transporter like domains"/>
    <property type="match status" value="1"/>
</dbReference>
<keyword evidence="3 4" id="KW-0472">Membrane</keyword>
<evidence type="ECO:0000256" key="3">
    <source>
        <dbReference type="ARBA" id="ARBA00023136"/>
    </source>
</evidence>
<dbReference type="SUPFAM" id="SSF56801">
    <property type="entry name" value="Acetyl-CoA synthetase-like"/>
    <property type="match status" value="1"/>
</dbReference>
<feature type="transmembrane region" description="Helical" evidence="4">
    <location>
        <begin position="56"/>
        <end position="80"/>
    </location>
</feature>
<feature type="transmembrane region" description="Helical" evidence="4">
    <location>
        <begin position="317"/>
        <end position="335"/>
    </location>
</feature>
<dbReference type="EMBL" id="BMIJ01000006">
    <property type="protein sequence ID" value="GGC01218.1"/>
    <property type="molecule type" value="Genomic_DNA"/>
</dbReference>
<keyword evidence="2 4" id="KW-1133">Transmembrane helix</keyword>
<proteinExistence type="predicted"/>
<evidence type="ECO:0000313" key="6">
    <source>
        <dbReference type="EMBL" id="GGC01218.1"/>
    </source>
</evidence>
<dbReference type="RefSeq" id="WP_188749623.1">
    <property type="nucleotide sequence ID" value="NZ_BMIJ01000006.1"/>
</dbReference>
<feature type="transmembrane region" description="Helical" evidence="4">
    <location>
        <begin position="686"/>
        <end position="705"/>
    </location>
</feature>
<feature type="transmembrane region" description="Helical" evidence="4">
    <location>
        <begin position="92"/>
        <end position="111"/>
    </location>
</feature>
<dbReference type="NCBIfam" id="NF006386">
    <property type="entry name" value="PRK08633.1"/>
    <property type="match status" value="1"/>
</dbReference>
<reference evidence="7" key="1">
    <citation type="journal article" date="2019" name="Int. J. Syst. Evol. Microbiol.">
        <title>The Global Catalogue of Microorganisms (GCM) 10K type strain sequencing project: providing services to taxonomists for standard genome sequencing and annotation.</title>
        <authorList>
            <consortium name="The Broad Institute Genomics Platform"/>
            <consortium name="The Broad Institute Genome Sequencing Center for Infectious Disease"/>
            <person name="Wu L."/>
            <person name="Ma J."/>
        </authorList>
    </citation>
    <scope>NUCLEOTIDE SEQUENCE [LARGE SCALE GENOMIC DNA]</scope>
    <source>
        <strain evidence="7">CGMCC 1.15341</strain>
    </source>
</reference>
<gene>
    <name evidence="6" type="primary">aas</name>
    <name evidence="6" type="ORF">GCM10011352_29210</name>
</gene>
<dbReference type="PROSITE" id="PS00455">
    <property type="entry name" value="AMP_BINDING"/>
    <property type="match status" value="1"/>
</dbReference>
<dbReference type="InterPro" id="IPR045851">
    <property type="entry name" value="AMP-bd_C_sf"/>
</dbReference>
<feature type="transmembrane region" description="Helical" evidence="4">
    <location>
        <begin position="341"/>
        <end position="361"/>
    </location>
</feature>
<dbReference type="Pfam" id="PF00501">
    <property type="entry name" value="AMP-binding"/>
    <property type="match status" value="1"/>
</dbReference>
<feature type="transmembrane region" description="Helical" evidence="4">
    <location>
        <begin position="285"/>
        <end position="305"/>
    </location>
</feature>
<evidence type="ECO:0000313" key="7">
    <source>
        <dbReference type="Proteomes" id="UP000629025"/>
    </source>
</evidence>
<accession>A0ABQ1KL92</accession>
<dbReference type="SMART" id="SM00563">
    <property type="entry name" value="PlsC"/>
    <property type="match status" value="1"/>
</dbReference>
<dbReference type="InterPro" id="IPR042099">
    <property type="entry name" value="ANL_N_sf"/>
</dbReference>
<evidence type="ECO:0000256" key="1">
    <source>
        <dbReference type="ARBA" id="ARBA00022692"/>
    </source>
</evidence>
<dbReference type="InterPro" id="IPR036259">
    <property type="entry name" value="MFS_trans_sf"/>
</dbReference>
<dbReference type="SUPFAM" id="SSF69593">
    <property type="entry name" value="Glycerol-3-phosphate (1)-acyltransferase"/>
    <property type="match status" value="1"/>
</dbReference>
<dbReference type="InterPro" id="IPR011701">
    <property type="entry name" value="MFS"/>
</dbReference>
<comment type="caution">
    <text evidence="6">The sequence shown here is derived from an EMBL/GenBank/DDBJ whole genome shotgun (WGS) entry which is preliminary data.</text>
</comment>
<dbReference type="InterPro" id="IPR000873">
    <property type="entry name" value="AMP-dep_synth/lig_dom"/>
</dbReference>
<dbReference type="SUPFAM" id="SSF103473">
    <property type="entry name" value="MFS general substrate transporter"/>
    <property type="match status" value="1"/>
</dbReference>
<evidence type="ECO:0000259" key="5">
    <source>
        <dbReference type="SMART" id="SM00563"/>
    </source>
</evidence>
<feature type="domain" description="Phospholipid/glycerol acyltransferase" evidence="5">
    <location>
        <begin position="460"/>
        <end position="574"/>
    </location>
</feature>
<evidence type="ECO:0000256" key="4">
    <source>
        <dbReference type="SAM" id="Phobius"/>
    </source>
</evidence>
<dbReference type="PANTHER" id="PTHR43767">
    <property type="entry name" value="LONG-CHAIN-FATTY-ACID--COA LIGASE"/>
    <property type="match status" value="1"/>
</dbReference>
<feature type="transmembrane region" description="Helical" evidence="4">
    <location>
        <begin position="406"/>
        <end position="435"/>
    </location>
</feature>
<dbReference type="InterPro" id="IPR020845">
    <property type="entry name" value="AMP-binding_CS"/>
</dbReference>
<feature type="transmembrane region" description="Helical" evidence="4">
    <location>
        <begin position="150"/>
        <end position="173"/>
    </location>
</feature>
<keyword evidence="1 4" id="KW-0812">Transmembrane</keyword>
<dbReference type="Gene3D" id="3.40.50.12780">
    <property type="entry name" value="N-terminal domain of ligase-like"/>
    <property type="match status" value="1"/>
</dbReference>
<dbReference type="InterPro" id="IPR050237">
    <property type="entry name" value="ATP-dep_AMP-bd_enzyme"/>
</dbReference>
<dbReference type="Gene3D" id="3.30.300.30">
    <property type="match status" value="1"/>
</dbReference>
<evidence type="ECO:0000256" key="2">
    <source>
        <dbReference type="ARBA" id="ARBA00022989"/>
    </source>
</evidence>
<dbReference type="PANTHER" id="PTHR43767:SF10">
    <property type="entry name" value="SURFACTIN SYNTHASE SUBUNIT 1"/>
    <property type="match status" value="1"/>
</dbReference>
<protein>
    <submittedName>
        <fullName evidence="6">Acyl-[ACP]--phospholipid O-acyltransferase</fullName>
    </submittedName>
</protein>